<comment type="caution">
    <text evidence="2">The sequence shown here is derived from an EMBL/GenBank/DDBJ whole genome shotgun (WGS) entry which is preliminary data.</text>
</comment>
<accession>A0AAD8EGZ3</accession>
<feature type="non-terminal residue" evidence="2">
    <location>
        <position position="137"/>
    </location>
</feature>
<dbReference type="EMBL" id="JASPKZ010004580">
    <property type="protein sequence ID" value="KAJ9589963.1"/>
    <property type="molecule type" value="Genomic_DNA"/>
</dbReference>
<feature type="compositionally biased region" description="Basic and acidic residues" evidence="1">
    <location>
        <begin position="120"/>
        <end position="137"/>
    </location>
</feature>
<sequence>MLKVQLCCPKIESYFPFAVPGEIMQTEADVPPITELQPIEETSSVTGVTLVQEEMTVKEEDGEDSPVLPPGEASTGTEPETSIKQDAAEQIPDEFSPATQPSPTSVMSPPAVCSPQGQEELEKQHQKSDRGRGSRVT</sequence>
<evidence type="ECO:0000313" key="3">
    <source>
        <dbReference type="Proteomes" id="UP001233999"/>
    </source>
</evidence>
<evidence type="ECO:0000313" key="2">
    <source>
        <dbReference type="EMBL" id="KAJ9589963.1"/>
    </source>
</evidence>
<keyword evidence="3" id="KW-1185">Reference proteome</keyword>
<dbReference type="Proteomes" id="UP001233999">
    <property type="component" value="Unassembled WGS sequence"/>
</dbReference>
<reference evidence="2" key="2">
    <citation type="submission" date="2023-05" db="EMBL/GenBank/DDBJ databases">
        <authorList>
            <person name="Fouks B."/>
        </authorList>
    </citation>
    <scope>NUCLEOTIDE SEQUENCE</scope>
    <source>
        <strain evidence="2">Stay&amp;Tobe</strain>
        <tissue evidence="2">Testes</tissue>
    </source>
</reference>
<reference evidence="2" key="1">
    <citation type="journal article" date="2023" name="IScience">
        <title>Live-bearing cockroach genome reveals convergent evolutionary mechanisms linked to viviparity in insects and beyond.</title>
        <authorList>
            <person name="Fouks B."/>
            <person name="Harrison M.C."/>
            <person name="Mikhailova A.A."/>
            <person name="Marchal E."/>
            <person name="English S."/>
            <person name="Carruthers M."/>
            <person name="Jennings E.C."/>
            <person name="Chiamaka E.L."/>
            <person name="Frigard R.A."/>
            <person name="Pippel M."/>
            <person name="Attardo G.M."/>
            <person name="Benoit J.B."/>
            <person name="Bornberg-Bauer E."/>
            <person name="Tobe S.S."/>
        </authorList>
    </citation>
    <scope>NUCLEOTIDE SEQUENCE</scope>
    <source>
        <strain evidence="2">Stay&amp;Tobe</strain>
    </source>
</reference>
<feature type="region of interest" description="Disordered" evidence="1">
    <location>
        <begin position="54"/>
        <end position="137"/>
    </location>
</feature>
<proteinExistence type="predicted"/>
<dbReference type="AlphaFoldDB" id="A0AAD8EGZ3"/>
<organism evidence="2 3">
    <name type="scientific">Diploptera punctata</name>
    <name type="common">Pacific beetle cockroach</name>
    <dbReference type="NCBI Taxonomy" id="6984"/>
    <lineage>
        <taxon>Eukaryota</taxon>
        <taxon>Metazoa</taxon>
        <taxon>Ecdysozoa</taxon>
        <taxon>Arthropoda</taxon>
        <taxon>Hexapoda</taxon>
        <taxon>Insecta</taxon>
        <taxon>Pterygota</taxon>
        <taxon>Neoptera</taxon>
        <taxon>Polyneoptera</taxon>
        <taxon>Dictyoptera</taxon>
        <taxon>Blattodea</taxon>
        <taxon>Blaberoidea</taxon>
        <taxon>Blaberidae</taxon>
        <taxon>Diplopterinae</taxon>
        <taxon>Diploptera</taxon>
    </lineage>
</organism>
<feature type="compositionally biased region" description="Polar residues" evidence="1">
    <location>
        <begin position="97"/>
        <end position="107"/>
    </location>
</feature>
<gene>
    <name evidence="2" type="ORF">L9F63_016909</name>
</gene>
<evidence type="ECO:0000256" key="1">
    <source>
        <dbReference type="SAM" id="MobiDB-lite"/>
    </source>
</evidence>
<name>A0AAD8EGZ3_DIPPU</name>
<protein>
    <submittedName>
        <fullName evidence="2">Uncharacterized protein</fullName>
    </submittedName>
</protein>